<dbReference type="SUPFAM" id="SSF53448">
    <property type="entry name" value="Nucleotide-diphospho-sugar transferases"/>
    <property type="match status" value="1"/>
</dbReference>
<dbReference type="InterPro" id="IPR001173">
    <property type="entry name" value="Glyco_trans_2-like"/>
</dbReference>
<dbReference type="GO" id="GO:0016758">
    <property type="term" value="F:hexosyltransferase activity"/>
    <property type="evidence" value="ECO:0007669"/>
    <property type="project" value="UniProtKB-ARBA"/>
</dbReference>
<gene>
    <name evidence="2" type="ORF">FMV2238Y02_14890</name>
</gene>
<dbReference type="PANTHER" id="PTHR22916:SF3">
    <property type="entry name" value="UDP-GLCNAC:BETAGAL BETA-1,3-N-ACETYLGLUCOSAMINYLTRANSFERASE-LIKE PROTEIN 1"/>
    <property type="match status" value="1"/>
</dbReference>
<evidence type="ECO:0000313" key="3">
    <source>
        <dbReference type="Proteomes" id="UP000280759"/>
    </source>
</evidence>
<dbReference type="CDD" id="cd00761">
    <property type="entry name" value="Glyco_tranf_GTA_type"/>
    <property type="match status" value="1"/>
</dbReference>
<evidence type="ECO:0000313" key="2">
    <source>
        <dbReference type="EMBL" id="VDC43010.1"/>
    </source>
</evidence>
<dbReference type="Gene3D" id="3.90.550.10">
    <property type="entry name" value="Spore Coat Polysaccharide Biosynthesis Protein SpsA, Chain A"/>
    <property type="match status" value="1"/>
</dbReference>
<proteinExistence type="predicted"/>
<feature type="domain" description="Glycosyltransferase 2-like" evidence="1">
    <location>
        <begin position="11"/>
        <end position="132"/>
    </location>
</feature>
<dbReference type="Proteomes" id="UP000280759">
    <property type="component" value="Unassembled WGS sequence"/>
</dbReference>
<keyword evidence="3" id="KW-1185">Reference proteome</keyword>
<accession>A0A3P5Y077</accession>
<dbReference type="EMBL" id="UXEP01000021">
    <property type="protein sequence ID" value="VDC43010.1"/>
    <property type="molecule type" value="Genomic_DNA"/>
</dbReference>
<sequence length="269" mass="31376">MENKITSPHTFVICAYGESPYLEDCLISLKNQVYASQLLIYTSTPNQLIDHLADKYQVPVVTKEGGGIGRDWNNALSFVKTPYATIAHQDDIYLSTYSKEVMERFVSHPEATIVFSNYAEYRNGAVVETNLNLKIKNTLLKAMNFFPKSKFWRQRILSLGNPISCPAVSYHLTKLPGFQFSEDWRTNLDWYAWYVISSQYQGSFNYIEKPLMYHRIHEDSETSNTIRENVRTKEDLAMFSLFWPHWFVPILGYFYVKSQHSNTVEKEKK</sequence>
<dbReference type="Pfam" id="PF00535">
    <property type="entry name" value="Glycos_transf_2"/>
    <property type="match status" value="1"/>
</dbReference>
<name>A0A3P5Y077_STRCB</name>
<reference evidence="2 3" key="1">
    <citation type="submission" date="2018-10" db="EMBL/GenBank/DDBJ databases">
        <authorList>
            <consortium name="Molecular Microbiology and Infection Unit (UMMI)"/>
            <person name="Machado M."/>
        </authorList>
    </citation>
    <scope>NUCLEOTIDE SEQUENCE [LARGE SCALE GENOMIC DNA]</scope>
    <source>
        <strain evidence="2">FMV2238.02</strain>
    </source>
</reference>
<dbReference type="InterPro" id="IPR029044">
    <property type="entry name" value="Nucleotide-diphossugar_trans"/>
</dbReference>
<organism evidence="2 3">
    <name type="scientific">Streptococcus canis</name>
    <dbReference type="NCBI Taxonomy" id="1329"/>
    <lineage>
        <taxon>Bacteria</taxon>
        <taxon>Bacillati</taxon>
        <taxon>Bacillota</taxon>
        <taxon>Bacilli</taxon>
        <taxon>Lactobacillales</taxon>
        <taxon>Streptococcaceae</taxon>
        <taxon>Streptococcus</taxon>
    </lineage>
</organism>
<dbReference type="RefSeq" id="WP_125074500.1">
    <property type="nucleotide sequence ID" value="NZ_CP053792.1"/>
</dbReference>
<protein>
    <recommendedName>
        <fullName evidence="1">Glycosyltransferase 2-like domain-containing protein</fullName>
    </recommendedName>
</protein>
<dbReference type="AlphaFoldDB" id="A0A3P5Y077"/>
<dbReference type="PANTHER" id="PTHR22916">
    <property type="entry name" value="GLYCOSYLTRANSFERASE"/>
    <property type="match status" value="1"/>
</dbReference>
<evidence type="ECO:0000259" key="1">
    <source>
        <dbReference type="Pfam" id="PF00535"/>
    </source>
</evidence>